<comment type="similarity">
    <text evidence="1">Belongs to the peptidase C56 family.</text>
</comment>
<sequence>MSTKTKKIRFIQLVDEAFEDLELWYPVYRLREAGIEVLLAGKEANRVYHGKYGVPATTDLRLADVNPEDFDGLLIPGGWAPDKLRRYPEVLDLARHMDQENKIIGQICHAGWVLVSANTLKGKQVTSTPAIRDDLVNAGAHWVDEPVVTHGSLVSAKGPADLPQYMRALLSLMALC</sequence>
<evidence type="ECO:0000256" key="1">
    <source>
        <dbReference type="ARBA" id="ARBA00008542"/>
    </source>
</evidence>
<dbReference type="CDD" id="cd03134">
    <property type="entry name" value="GATase1_PfpI_like"/>
    <property type="match status" value="1"/>
</dbReference>
<organism evidence="3 4">
    <name type="scientific">Anoxynatronum buryatiense</name>
    <dbReference type="NCBI Taxonomy" id="489973"/>
    <lineage>
        <taxon>Bacteria</taxon>
        <taxon>Bacillati</taxon>
        <taxon>Bacillota</taxon>
        <taxon>Clostridia</taxon>
        <taxon>Eubacteriales</taxon>
        <taxon>Clostridiaceae</taxon>
        <taxon>Anoxynatronum</taxon>
    </lineage>
</organism>
<name>A0AA45WY17_9CLOT</name>
<evidence type="ECO:0000259" key="2">
    <source>
        <dbReference type="Pfam" id="PF01965"/>
    </source>
</evidence>
<evidence type="ECO:0000313" key="4">
    <source>
        <dbReference type="Proteomes" id="UP001158066"/>
    </source>
</evidence>
<dbReference type="SUPFAM" id="SSF52317">
    <property type="entry name" value="Class I glutamine amidotransferase-like"/>
    <property type="match status" value="1"/>
</dbReference>
<accession>A0AA45WY17</accession>
<dbReference type="GO" id="GO:0008233">
    <property type="term" value="F:peptidase activity"/>
    <property type="evidence" value="ECO:0007669"/>
    <property type="project" value="UniProtKB-KW"/>
</dbReference>
<dbReference type="AlphaFoldDB" id="A0AA45WY17"/>
<feature type="domain" description="DJ-1/PfpI" evidence="2">
    <location>
        <begin position="13"/>
        <end position="171"/>
    </location>
</feature>
<evidence type="ECO:0000313" key="3">
    <source>
        <dbReference type="EMBL" id="SMP67208.1"/>
    </source>
</evidence>
<proteinExistence type="inferred from homology"/>
<dbReference type="Pfam" id="PF01965">
    <property type="entry name" value="DJ-1_PfpI"/>
    <property type="match status" value="1"/>
</dbReference>
<dbReference type="Proteomes" id="UP001158066">
    <property type="component" value="Unassembled WGS sequence"/>
</dbReference>
<dbReference type="InterPro" id="IPR006286">
    <property type="entry name" value="C56_PfpI-like"/>
</dbReference>
<keyword evidence="3" id="KW-0378">Hydrolase</keyword>
<dbReference type="Gene3D" id="3.40.50.880">
    <property type="match status" value="1"/>
</dbReference>
<dbReference type="NCBIfam" id="TIGR01382">
    <property type="entry name" value="PfpI"/>
    <property type="match status" value="1"/>
</dbReference>
<dbReference type="EMBL" id="FXUF01000015">
    <property type="protein sequence ID" value="SMP67208.1"/>
    <property type="molecule type" value="Genomic_DNA"/>
</dbReference>
<dbReference type="InterPro" id="IPR002818">
    <property type="entry name" value="DJ-1/PfpI"/>
</dbReference>
<keyword evidence="4" id="KW-1185">Reference proteome</keyword>
<dbReference type="GO" id="GO:0006508">
    <property type="term" value="P:proteolysis"/>
    <property type="evidence" value="ECO:0007669"/>
    <property type="project" value="UniProtKB-KW"/>
</dbReference>
<keyword evidence="3" id="KW-0645">Protease</keyword>
<gene>
    <name evidence="3" type="ORF">SAMN06296020_11518</name>
</gene>
<dbReference type="PROSITE" id="PS51276">
    <property type="entry name" value="PEPTIDASE_C56_PFPI"/>
    <property type="match status" value="1"/>
</dbReference>
<dbReference type="PANTHER" id="PTHR42733">
    <property type="entry name" value="DJ-1 PROTEIN"/>
    <property type="match status" value="1"/>
</dbReference>
<dbReference type="InterPro" id="IPR029062">
    <property type="entry name" value="Class_I_gatase-like"/>
</dbReference>
<reference evidence="3" key="1">
    <citation type="submission" date="2017-05" db="EMBL/GenBank/DDBJ databases">
        <authorList>
            <person name="Varghese N."/>
            <person name="Submissions S."/>
        </authorList>
    </citation>
    <scope>NUCLEOTIDE SEQUENCE</scope>
    <source>
        <strain evidence="3">Su22</strain>
    </source>
</reference>
<comment type="caution">
    <text evidence="3">The sequence shown here is derived from an EMBL/GenBank/DDBJ whole genome shotgun (WGS) entry which is preliminary data.</text>
</comment>
<dbReference type="RefSeq" id="WP_283410343.1">
    <property type="nucleotide sequence ID" value="NZ_FXUF01000015.1"/>
</dbReference>
<protein>
    <submittedName>
        <fullName evidence="3">Protease I</fullName>
    </submittedName>
</protein>
<dbReference type="PANTHER" id="PTHR42733:SF13">
    <property type="entry name" value="DJ-1_PFPI DOMAIN-CONTAINING PROTEIN"/>
    <property type="match status" value="1"/>
</dbReference>